<evidence type="ECO:0000313" key="4">
    <source>
        <dbReference type="Proteomes" id="UP001152523"/>
    </source>
</evidence>
<dbReference type="AlphaFoldDB" id="A0AAV0FVT8"/>
<dbReference type="Proteomes" id="UP001152523">
    <property type="component" value="Unassembled WGS sequence"/>
</dbReference>
<name>A0AAV0FVT8_9ASTE</name>
<accession>A0AAV0FVT8</accession>
<evidence type="ECO:0000256" key="1">
    <source>
        <dbReference type="SAM" id="Coils"/>
    </source>
</evidence>
<proteinExistence type="predicted"/>
<feature type="compositionally biased region" description="Basic and acidic residues" evidence="2">
    <location>
        <begin position="257"/>
        <end position="270"/>
    </location>
</feature>
<dbReference type="EMBL" id="CAMAPF010001016">
    <property type="protein sequence ID" value="CAH9139471.1"/>
    <property type="molecule type" value="Genomic_DNA"/>
</dbReference>
<keyword evidence="1" id="KW-0175">Coiled coil</keyword>
<keyword evidence="4" id="KW-1185">Reference proteome</keyword>
<comment type="caution">
    <text evidence="3">The sequence shown here is derived from an EMBL/GenBank/DDBJ whole genome shotgun (WGS) entry which is preliminary data.</text>
</comment>
<gene>
    <name evidence="3" type="ORF">CEPIT_LOCUS37610</name>
</gene>
<evidence type="ECO:0000256" key="2">
    <source>
        <dbReference type="SAM" id="MobiDB-lite"/>
    </source>
</evidence>
<feature type="compositionally biased region" description="Acidic residues" evidence="2">
    <location>
        <begin position="232"/>
        <end position="255"/>
    </location>
</feature>
<feature type="coiled-coil region" evidence="1">
    <location>
        <begin position="53"/>
        <end position="112"/>
    </location>
</feature>
<evidence type="ECO:0000313" key="3">
    <source>
        <dbReference type="EMBL" id="CAH9139471.1"/>
    </source>
</evidence>
<protein>
    <submittedName>
        <fullName evidence="3">Uncharacterized protein</fullName>
    </submittedName>
</protein>
<sequence length="270" mass="29799">MHSTLNPIEFMRGVMPSKDRVVLSRLDDDVLDFKIANYSTMAALGVCEQARRVEALRIAKAQVDEALKKSDEEMAVLRKKFADAEEALQLEREATEQRLKDAEARGKAAAEETAAVAAKTAAEAADIAKAEAVAEAGKKAVESFLVEGWMAADLEDWVASVVERRVDTWVGGPGAMWLAQKGKSYYEGGEYFTQANIYRKLARHFNIDPKVFKPEAYGLPPLQPDVRIPLPEGEERELLEDSELAKEADDEEVLDDAASRSKEGDREAAP</sequence>
<reference evidence="3" key="1">
    <citation type="submission" date="2022-07" db="EMBL/GenBank/DDBJ databases">
        <authorList>
            <person name="Macas J."/>
            <person name="Novak P."/>
            <person name="Neumann P."/>
        </authorList>
    </citation>
    <scope>NUCLEOTIDE SEQUENCE</scope>
</reference>
<feature type="region of interest" description="Disordered" evidence="2">
    <location>
        <begin position="223"/>
        <end position="270"/>
    </location>
</feature>
<organism evidence="3 4">
    <name type="scientific">Cuscuta epithymum</name>
    <dbReference type="NCBI Taxonomy" id="186058"/>
    <lineage>
        <taxon>Eukaryota</taxon>
        <taxon>Viridiplantae</taxon>
        <taxon>Streptophyta</taxon>
        <taxon>Embryophyta</taxon>
        <taxon>Tracheophyta</taxon>
        <taxon>Spermatophyta</taxon>
        <taxon>Magnoliopsida</taxon>
        <taxon>eudicotyledons</taxon>
        <taxon>Gunneridae</taxon>
        <taxon>Pentapetalae</taxon>
        <taxon>asterids</taxon>
        <taxon>lamiids</taxon>
        <taxon>Solanales</taxon>
        <taxon>Convolvulaceae</taxon>
        <taxon>Cuscuteae</taxon>
        <taxon>Cuscuta</taxon>
        <taxon>Cuscuta subgen. Cuscuta</taxon>
    </lineage>
</organism>